<keyword evidence="2" id="KW-1277">Toxin-antitoxin system</keyword>
<evidence type="ECO:0000313" key="8">
    <source>
        <dbReference type="EMBL" id="RCJ35021.1"/>
    </source>
</evidence>
<dbReference type="GO" id="GO:0046872">
    <property type="term" value="F:metal ion binding"/>
    <property type="evidence" value="ECO:0007669"/>
    <property type="project" value="UniProtKB-KW"/>
</dbReference>
<proteinExistence type="inferred from homology"/>
<comment type="cofactor">
    <cofactor evidence="1">
        <name>Mg(2+)</name>
        <dbReference type="ChEBI" id="CHEBI:18420"/>
    </cofactor>
</comment>
<name>A0A367RGL3_NOSPU</name>
<reference evidence="9" key="1">
    <citation type="submission" date="2016-04" db="EMBL/GenBank/DDBJ databases">
        <authorList>
            <person name="Tabuchi Yagui T.R."/>
        </authorList>
    </citation>
    <scope>NUCLEOTIDE SEQUENCE [LARGE SCALE GENOMIC DNA]</scope>
</reference>
<dbReference type="PANTHER" id="PTHR33653:SF1">
    <property type="entry name" value="RIBONUCLEASE VAPC2"/>
    <property type="match status" value="1"/>
</dbReference>
<sequence>MRYLLDIDHISFLQRRSGTEFLILAAHIAQHQATDFAFSIVSFHEQVIGAHTFITRSQTPGDVVRGYTLLMEIIRGFSAAPILPFDAGAVTIFERLRAQRVRIATMDLRIASIALSRSLVLLTRNTSDFSKVPNLMTEDWTVQTPK</sequence>
<evidence type="ECO:0000256" key="7">
    <source>
        <dbReference type="ARBA" id="ARBA00038093"/>
    </source>
</evidence>
<dbReference type="CDD" id="cd09881">
    <property type="entry name" value="PIN_VapC4-5_FitB-like"/>
    <property type="match status" value="1"/>
</dbReference>
<dbReference type="GO" id="GO:0004518">
    <property type="term" value="F:nuclease activity"/>
    <property type="evidence" value="ECO:0007669"/>
    <property type="project" value="UniProtKB-KW"/>
</dbReference>
<evidence type="ECO:0000256" key="5">
    <source>
        <dbReference type="ARBA" id="ARBA00022801"/>
    </source>
</evidence>
<comment type="similarity">
    <text evidence="7">Belongs to the PINc/VapC protein family.</text>
</comment>
<comment type="caution">
    <text evidence="8">The sequence shown here is derived from an EMBL/GenBank/DDBJ whole genome shotgun (WGS) entry which is preliminary data.</text>
</comment>
<evidence type="ECO:0000256" key="4">
    <source>
        <dbReference type="ARBA" id="ARBA00022723"/>
    </source>
</evidence>
<dbReference type="InterPro" id="IPR050556">
    <property type="entry name" value="Type_II_TA_system_RNase"/>
</dbReference>
<dbReference type="Gene3D" id="3.40.50.1010">
    <property type="entry name" value="5'-nuclease"/>
    <property type="match status" value="1"/>
</dbReference>
<organism evidence="8 9">
    <name type="scientific">Nostoc punctiforme NIES-2108</name>
    <dbReference type="NCBI Taxonomy" id="1356359"/>
    <lineage>
        <taxon>Bacteria</taxon>
        <taxon>Bacillati</taxon>
        <taxon>Cyanobacteriota</taxon>
        <taxon>Cyanophyceae</taxon>
        <taxon>Nostocales</taxon>
        <taxon>Nostocaceae</taxon>
        <taxon>Nostoc</taxon>
    </lineage>
</organism>
<keyword evidence="3" id="KW-0540">Nuclease</keyword>
<dbReference type="PANTHER" id="PTHR33653">
    <property type="entry name" value="RIBONUCLEASE VAPC2"/>
    <property type="match status" value="1"/>
</dbReference>
<evidence type="ECO:0000256" key="1">
    <source>
        <dbReference type="ARBA" id="ARBA00001946"/>
    </source>
</evidence>
<dbReference type="Proteomes" id="UP000252085">
    <property type="component" value="Unassembled WGS sequence"/>
</dbReference>
<evidence type="ECO:0000256" key="6">
    <source>
        <dbReference type="ARBA" id="ARBA00022842"/>
    </source>
</evidence>
<dbReference type="GO" id="GO:0016787">
    <property type="term" value="F:hydrolase activity"/>
    <property type="evidence" value="ECO:0007669"/>
    <property type="project" value="UniProtKB-KW"/>
</dbReference>
<dbReference type="AlphaFoldDB" id="A0A367RGL3"/>
<dbReference type="SUPFAM" id="SSF88723">
    <property type="entry name" value="PIN domain-like"/>
    <property type="match status" value="1"/>
</dbReference>
<gene>
    <name evidence="8" type="ORF">A6769_19885</name>
</gene>
<dbReference type="EMBL" id="LXQE01000153">
    <property type="protein sequence ID" value="RCJ35021.1"/>
    <property type="molecule type" value="Genomic_DNA"/>
</dbReference>
<keyword evidence="6" id="KW-0460">Magnesium</keyword>
<accession>A0A367RGL3</accession>
<keyword evidence="5" id="KW-0378">Hydrolase</keyword>
<dbReference type="InterPro" id="IPR029060">
    <property type="entry name" value="PIN-like_dom_sf"/>
</dbReference>
<evidence type="ECO:0000256" key="2">
    <source>
        <dbReference type="ARBA" id="ARBA00022649"/>
    </source>
</evidence>
<protein>
    <submittedName>
        <fullName evidence="8">Twitching motility protein PilT</fullName>
    </submittedName>
</protein>
<evidence type="ECO:0000256" key="3">
    <source>
        <dbReference type="ARBA" id="ARBA00022722"/>
    </source>
</evidence>
<evidence type="ECO:0000313" key="9">
    <source>
        <dbReference type="Proteomes" id="UP000252085"/>
    </source>
</evidence>
<keyword evidence="4" id="KW-0479">Metal-binding</keyword>